<accession>A0A7T6XKX3</accession>
<organism evidence="1 2">
    <name type="scientific">Penicillium digitatum</name>
    <name type="common">Green mold</name>
    <dbReference type="NCBI Taxonomy" id="36651"/>
    <lineage>
        <taxon>Eukaryota</taxon>
        <taxon>Fungi</taxon>
        <taxon>Dikarya</taxon>
        <taxon>Ascomycota</taxon>
        <taxon>Pezizomycotina</taxon>
        <taxon>Eurotiomycetes</taxon>
        <taxon>Eurotiomycetidae</taxon>
        <taxon>Eurotiales</taxon>
        <taxon>Aspergillaceae</taxon>
        <taxon>Penicillium</taxon>
    </lineage>
</organism>
<evidence type="ECO:0000313" key="1">
    <source>
        <dbReference type="EMBL" id="QQK43038.1"/>
    </source>
</evidence>
<evidence type="ECO:0000313" key="2">
    <source>
        <dbReference type="Proteomes" id="UP000595662"/>
    </source>
</evidence>
<dbReference type="Proteomes" id="UP000595662">
    <property type="component" value="Chromosome 2"/>
</dbReference>
<dbReference type="AlphaFoldDB" id="A0A7T6XKX3"/>
<gene>
    <name evidence="1" type="ORF">Pdw03_6939</name>
</gene>
<reference evidence="1 2" key="1">
    <citation type="submission" date="2020-08" db="EMBL/GenBank/DDBJ databases">
        <title>The completed genome sequence of the pathogenic ascomycete fungus Penicillium digitatum.</title>
        <authorList>
            <person name="Wang M."/>
        </authorList>
    </citation>
    <scope>NUCLEOTIDE SEQUENCE [LARGE SCALE GENOMIC DNA]</scope>
    <source>
        <strain evidence="1 2">PdW03</strain>
    </source>
</reference>
<name>A0A7T6XKX3_PENDI</name>
<dbReference type="GeneID" id="90952911"/>
<protein>
    <submittedName>
        <fullName evidence="1">Uncharacterized protein</fullName>
    </submittedName>
</protein>
<dbReference type="RefSeq" id="XP_065956582.1">
    <property type="nucleotide sequence ID" value="XM_066101499.1"/>
</dbReference>
<sequence>MQRKFYMKGLKPSPLPLGPYSHVLCHYLAIHMKICWSYEHAERLCCDTIDLISVHSTQTSLVGGQSLEYVTKTPRRFLYQTKMHGRTSIQHCRDGVLRTDTEGCMNRDKDPGSQ</sequence>
<proteinExistence type="predicted"/>
<dbReference type="EMBL" id="CP060775">
    <property type="protein sequence ID" value="QQK43038.1"/>
    <property type="molecule type" value="Genomic_DNA"/>
</dbReference>